<dbReference type="SUPFAM" id="SSF48452">
    <property type="entry name" value="TPR-like"/>
    <property type="match status" value="1"/>
</dbReference>
<proteinExistence type="predicted"/>
<evidence type="ECO:0000256" key="6">
    <source>
        <dbReference type="SAM" id="Phobius"/>
    </source>
</evidence>
<name>A0A2R3Z9V1_9FLAO</name>
<evidence type="ECO:0000313" key="9">
    <source>
        <dbReference type="Proteomes" id="UP000241507"/>
    </source>
</evidence>
<evidence type="ECO:0000256" key="3">
    <source>
        <dbReference type="ARBA" id="ARBA00022679"/>
    </source>
</evidence>
<keyword evidence="8" id="KW-0067">ATP-binding</keyword>
<dbReference type="PANTHER" id="PTHR24421">
    <property type="entry name" value="NITRATE/NITRITE SENSOR PROTEIN NARX-RELATED"/>
    <property type="match status" value="1"/>
</dbReference>
<keyword evidence="9" id="KW-1185">Reference proteome</keyword>
<evidence type="ECO:0000256" key="4">
    <source>
        <dbReference type="ARBA" id="ARBA00022777"/>
    </source>
</evidence>
<dbReference type="KEGG" id="grs:C7S20_18470"/>
<dbReference type="InterPro" id="IPR019734">
    <property type="entry name" value="TPR_rpt"/>
</dbReference>
<evidence type="ECO:0000256" key="2">
    <source>
        <dbReference type="ARBA" id="ARBA00012438"/>
    </source>
</evidence>
<evidence type="ECO:0000313" key="8">
    <source>
        <dbReference type="EMBL" id="AVR47073.1"/>
    </source>
</evidence>
<dbReference type="GO" id="GO:0000160">
    <property type="term" value="P:phosphorelay signal transduction system"/>
    <property type="evidence" value="ECO:0007669"/>
    <property type="project" value="UniProtKB-KW"/>
</dbReference>
<organism evidence="8 9">
    <name type="scientific">Christiangramia fulva</name>
    <dbReference type="NCBI Taxonomy" id="2126553"/>
    <lineage>
        <taxon>Bacteria</taxon>
        <taxon>Pseudomonadati</taxon>
        <taxon>Bacteroidota</taxon>
        <taxon>Flavobacteriia</taxon>
        <taxon>Flavobacteriales</taxon>
        <taxon>Flavobacteriaceae</taxon>
        <taxon>Christiangramia</taxon>
    </lineage>
</organism>
<dbReference type="PANTHER" id="PTHR24421:SF10">
    <property type="entry name" value="NITRATE_NITRITE SENSOR PROTEIN NARQ"/>
    <property type="match status" value="1"/>
</dbReference>
<sequence>MISKRLIAPLLLCLFLLSCGNKKESEIQIKPDSAEFYYQKGLIGSKPSEMLQDFNKGLALAAPGDSIRLFLLDGKIYSFNRLKAYDSSLVYSDTLINSAKKQADSSFIAKGYYRKATVNRYLNRQEEVYRNAFSSRNIYLKLGDSSKAGRRTLEMANAQHRMADYTGSQQTATTALELLSKEKDSAYVSSAFNVIAMSYRDRGFRQDALKEYQNALRFSQNTRDSLPYLNNIALVYQDLGDYEKAIAGLEAVLEKADVADADSKARYIDNYAYTRWLADPSVNILDDLKKAMNMRLQENDLDGLFSSYEHLSEYYESTNPKLAREYALKSMETAKAGAGKNSELQALKRLINLFPPEESKAFTNRFIALNDSLQQSKLQSANLFAKIDFDEKKKREEIQNLETRTKEQAIETANLKNQMIILSLGSLLIFSLGSFILYYFRQKNKREKIQTVHQTETRISKRIHDELANDLYNIMSRMEPIAPAEILDNLENIYIRTRNISRENASINTGAGYRDNLISTLSGICPENTRLIIRGEDTIDWNAVKEEKKLVIFRVLQEVMVNMKKHSRASLVAIIFSRKNRFLEISYSDNGIGCTEKSIKNGNGIQNVENRIFSLHGSITFETEKGKGVKISIKIPV</sequence>
<gene>
    <name evidence="8" type="ORF">C7S20_18470</name>
</gene>
<evidence type="ECO:0000259" key="7">
    <source>
        <dbReference type="PROSITE" id="PS50109"/>
    </source>
</evidence>
<dbReference type="InterPro" id="IPR011990">
    <property type="entry name" value="TPR-like_helical_dom_sf"/>
</dbReference>
<keyword evidence="6" id="KW-1133">Transmembrane helix</keyword>
<protein>
    <recommendedName>
        <fullName evidence="2">histidine kinase</fullName>
        <ecNumber evidence="2">2.7.13.3</ecNumber>
    </recommendedName>
</protein>
<dbReference type="AlphaFoldDB" id="A0A2R3Z9V1"/>
<keyword evidence="3" id="KW-0808">Transferase</keyword>
<dbReference type="Gene3D" id="1.25.40.10">
    <property type="entry name" value="Tetratricopeptide repeat domain"/>
    <property type="match status" value="1"/>
</dbReference>
<dbReference type="InterPro" id="IPR050482">
    <property type="entry name" value="Sensor_HK_TwoCompSys"/>
</dbReference>
<keyword evidence="8" id="KW-0547">Nucleotide-binding</keyword>
<dbReference type="PROSITE" id="PS50109">
    <property type="entry name" value="HIS_KIN"/>
    <property type="match status" value="1"/>
</dbReference>
<dbReference type="CDD" id="cd16917">
    <property type="entry name" value="HATPase_UhpB-NarQ-NarX-like"/>
    <property type="match status" value="1"/>
</dbReference>
<dbReference type="Proteomes" id="UP000241507">
    <property type="component" value="Chromosome"/>
</dbReference>
<dbReference type="OrthoDB" id="943406at2"/>
<evidence type="ECO:0000256" key="1">
    <source>
        <dbReference type="ARBA" id="ARBA00000085"/>
    </source>
</evidence>
<comment type="catalytic activity">
    <reaction evidence="1">
        <text>ATP + protein L-histidine = ADP + protein N-phospho-L-histidine.</text>
        <dbReference type="EC" id="2.7.13.3"/>
    </reaction>
</comment>
<dbReference type="SUPFAM" id="SSF55874">
    <property type="entry name" value="ATPase domain of HSP90 chaperone/DNA topoisomerase II/histidine kinase"/>
    <property type="match status" value="1"/>
</dbReference>
<dbReference type="SMART" id="SM00028">
    <property type="entry name" value="TPR"/>
    <property type="match status" value="2"/>
</dbReference>
<keyword evidence="6" id="KW-0812">Transmembrane</keyword>
<keyword evidence="6" id="KW-0472">Membrane</keyword>
<dbReference type="GO" id="GO:0005524">
    <property type="term" value="F:ATP binding"/>
    <property type="evidence" value="ECO:0007669"/>
    <property type="project" value="UniProtKB-KW"/>
</dbReference>
<dbReference type="EMBL" id="CP028136">
    <property type="protein sequence ID" value="AVR47073.1"/>
    <property type="molecule type" value="Genomic_DNA"/>
</dbReference>
<feature type="transmembrane region" description="Helical" evidence="6">
    <location>
        <begin position="419"/>
        <end position="440"/>
    </location>
</feature>
<dbReference type="RefSeq" id="WP_107013843.1">
    <property type="nucleotide sequence ID" value="NZ_CP028136.1"/>
</dbReference>
<dbReference type="EC" id="2.7.13.3" evidence="2"/>
<dbReference type="InterPro" id="IPR036890">
    <property type="entry name" value="HATPase_C_sf"/>
</dbReference>
<dbReference type="Gene3D" id="3.30.565.10">
    <property type="entry name" value="Histidine kinase-like ATPase, C-terminal domain"/>
    <property type="match status" value="1"/>
</dbReference>
<accession>A0A2R3Z9V1</accession>
<evidence type="ECO:0000256" key="5">
    <source>
        <dbReference type="ARBA" id="ARBA00023012"/>
    </source>
</evidence>
<reference evidence="9" key="1">
    <citation type="submission" date="2018-03" db="EMBL/GenBank/DDBJ databases">
        <title>Gramella fulva sp. nov., isolated from a dry surface of tidal flat.</title>
        <authorList>
            <person name="Hwang S.H."/>
            <person name="Hwang W.M."/>
            <person name="Kang K."/>
            <person name="Ahn T.-Y."/>
        </authorList>
    </citation>
    <scope>NUCLEOTIDE SEQUENCE [LARGE SCALE GENOMIC DNA]</scope>
    <source>
        <strain evidence="9">SH35</strain>
    </source>
</reference>
<dbReference type="GO" id="GO:0004673">
    <property type="term" value="F:protein histidine kinase activity"/>
    <property type="evidence" value="ECO:0007669"/>
    <property type="project" value="UniProtKB-EC"/>
</dbReference>
<dbReference type="InterPro" id="IPR005467">
    <property type="entry name" value="His_kinase_dom"/>
</dbReference>
<dbReference type="PROSITE" id="PS51257">
    <property type="entry name" value="PROKAR_LIPOPROTEIN"/>
    <property type="match status" value="1"/>
</dbReference>
<keyword evidence="5" id="KW-0902">Two-component regulatory system</keyword>
<feature type="domain" description="Histidine kinase" evidence="7">
    <location>
        <begin position="552"/>
        <end position="637"/>
    </location>
</feature>
<keyword evidence="4" id="KW-0418">Kinase</keyword>